<evidence type="ECO:0000256" key="2">
    <source>
        <dbReference type="ARBA" id="ARBA00022679"/>
    </source>
</evidence>
<dbReference type="PROSITE" id="PS00101">
    <property type="entry name" value="HEXAPEP_TRANSFERASES"/>
    <property type="match status" value="1"/>
</dbReference>
<keyword evidence="4" id="KW-0012">Acyltransferase</keyword>
<dbReference type="SUPFAM" id="SSF51161">
    <property type="entry name" value="Trimeric LpxA-like enzymes"/>
    <property type="match status" value="1"/>
</dbReference>
<organism evidence="5 6">
    <name type="scientific">Streptomyces daliensis</name>
    <dbReference type="NCBI Taxonomy" id="299421"/>
    <lineage>
        <taxon>Bacteria</taxon>
        <taxon>Bacillati</taxon>
        <taxon>Actinomycetota</taxon>
        <taxon>Actinomycetes</taxon>
        <taxon>Kitasatosporales</taxon>
        <taxon>Streptomycetaceae</taxon>
        <taxon>Streptomyces</taxon>
    </lineage>
</organism>
<keyword evidence="3" id="KW-0677">Repeat</keyword>
<keyword evidence="2" id="KW-0808">Transferase</keyword>
<name>A0A8T4IWM2_9ACTN</name>
<dbReference type="InterPro" id="IPR051159">
    <property type="entry name" value="Hexapeptide_acetyltransf"/>
</dbReference>
<dbReference type="PANTHER" id="PTHR23416">
    <property type="entry name" value="SIALIC ACID SYNTHASE-RELATED"/>
    <property type="match status" value="1"/>
</dbReference>
<dbReference type="InterPro" id="IPR011004">
    <property type="entry name" value="Trimer_LpxA-like_sf"/>
</dbReference>
<dbReference type="GO" id="GO:0005829">
    <property type="term" value="C:cytosol"/>
    <property type="evidence" value="ECO:0007669"/>
    <property type="project" value="TreeGrafter"/>
</dbReference>
<dbReference type="InterPro" id="IPR001451">
    <property type="entry name" value="Hexapep"/>
</dbReference>
<dbReference type="Proteomes" id="UP000675554">
    <property type="component" value="Unassembled WGS sequence"/>
</dbReference>
<evidence type="ECO:0000313" key="6">
    <source>
        <dbReference type="Proteomes" id="UP000675554"/>
    </source>
</evidence>
<dbReference type="Pfam" id="PF00132">
    <property type="entry name" value="Hexapep"/>
    <property type="match status" value="1"/>
</dbReference>
<dbReference type="AlphaFoldDB" id="A0A8T4IWM2"/>
<dbReference type="EMBL" id="JAGSMN010000230">
    <property type="protein sequence ID" value="MBR7673634.1"/>
    <property type="molecule type" value="Genomic_DNA"/>
</dbReference>
<dbReference type="PANTHER" id="PTHR23416:SF23">
    <property type="entry name" value="ACETYLTRANSFERASE C18B11.09C-RELATED"/>
    <property type="match status" value="1"/>
</dbReference>
<evidence type="ECO:0000256" key="1">
    <source>
        <dbReference type="ARBA" id="ARBA00007274"/>
    </source>
</evidence>
<dbReference type="InterPro" id="IPR018357">
    <property type="entry name" value="Hexapep_transf_CS"/>
</dbReference>
<evidence type="ECO:0000313" key="5">
    <source>
        <dbReference type="EMBL" id="MBR7673634.1"/>
    </source>
</evidence>
<dbReference type="GO" id="GO:0008374">
    <property type="term" value="F:O-acyltransferase activity"/>
    <property type="evidence" value="ECO:0007669"/>
    <property type="project" value="TreeGrafter"/>
</dbReference>
<evidence type="ECO:0000256" key="3">
    <source>
        <dbReference type="ARBA" id="ARBA00022737"/>
    </source>
</evidence>
<comment type="caution">
    <text evidence="5">The sequence shown here is derived from an EMBL/GenBank/DDBJ whole genome shotgun (WGS) entry which is preliminary data.</text>
</comment>
<dbReference type="FunFam" id="2.160.10.10:FF:000025">
    <property type="entry name" value="Hexapeptide-repeat containing-acetyltransferase"/>
    <property type="match status" value="1"/>
</dbReference>
<gene>
    <name evidence="5" type="ORF">KDA82_11505</name>
</gene>
<dbReference type="Gene3D" id="2.160.10.10">
    <property type="entry name" value="Hexapeptide repeat proteins"/>
    <property type="match status" value="1"/>
</dbReference>
<reference evidence="5" key="1">
    <citation type="submission" date="2021-04" db="EMBL/GenBank/DDBJ databases">
        <title>Sequencing of actinobacteria type strains.</title>
        <authorList>
            <person name="Nguyen G.-S."/>
            <person name="Wentzel A."/>
        </authorList>
    </citation>
    <scope>NUCLEOTIDE SEQUENCE</scope>
    <source>
        <strain evidence="5">DSM 42095</strain>
    </source>
</reference>
<protein>
    <submittedName>
        <fullName evidence="5">Sugar O-acetyltransferase</fullName>
    </submittedName>
</protein>
<accession>A0A8T4IWM2</accession>
<proteinExistence type="inferred from homology"/>
<keyword evidence="6" id="KW-1185">Reference proteome</keyword>
<sequence length="193" mass="20435">MPDTPDTPDQDRLYVRTPEFARVAERIEYVNTLTSRLNVLPFDDKAARAALLSEIVGRPVPDSVTVYPPFYTHHGLGIDFGEHVFVNQGCTFMDQGGIRLGDGVLISPKTSLISSDHPVMASERSEFITLAPITVGAGAWLGAAVTVLPGVTIGRGAVVGAGAVVTKDVPPDTLVTGPAAFARKQWGSGRHSG</sequence>
<evidence type="ECO:0000256" key="4">
    <source>
        <dbReference type="ARBA" id="ARBA00023315"/>
    </source>
</evidence>
<comment type="similarity">
    <text evidence="1">Belongs to the transferase hexapeptide repeat family.</text>
</comment>